<proteinExistence type="predicted"/>
<dbReference type="RefSeq" id="WP_184835349.1">
    <property type="nucleotide sequence ID" value="NZ_BAAAVN010000006.1"/>
</dbReference>
<name>A0A841DUM6_9ACTN</name>
<evidence type="ECO:0000313" key="2">
    <source>
        <dbReference type="EMBL" id="MBB5979977.1"/>
    </source>
</evidence>
<gene>
    <name evidence="2" type="ORF">HDA44_003318</name>
</gene>
<feature type="compositionally biased region" description="Pro residues" evidence="1">
    <location>
        <begin position="84"/>
        <end position="95"/>
    </location>
</feature>
<organism evidence="2 3">
    <name type="scientific">Kribbella solani</name>
    <dbReference type="NCBI Taxonomy" id="236067"/>
    <lineage>
        <taxon>Bacteria</taxon>
        <taxon>Bacillati</taxon>
        <taxon>Actinomycetota</taxon>
        <taxon>Actinomycetes</taxon>
        <taxon>Propionibacteriales</taxon>
        <taxon>Kribbellaceae</taxon>
        <taxon>Kribbella</taxon>
    </lineage>
</organism>
<protein>
    <submittedName>
        <fullName evidence="2">Uncharacterized protein</fullName>
    </submittedName>
</protein>
<reference evidence="2 3" key="1">
    <citation type="submission" date="2020-08" db="EMBL/GenBank/DDBJ databases">
        <title>Sequencing the genomes of 1000 actinobacteria strains.</title>
        <authorList>
            <person name="Klenk H.-P."/>
        </authorList>
    </citation>
    <scope>NUCLEOTIDE SEQUENCE [LARGE SCALE GENOMIC DNA]</scope>
    <source>
        <strain evidence="2 3">DSM 17294</strain>
    </source>
</reference>
<evidence type="ECO:0000256" key="1">
    <source>
        <dbReference type="SAM" id="MobiDB-lite"/>
    </source>
</evidence>
<feature type="region of interest" description="Disordered" evidence="1">
    <location>
        <begin position="118"/>
        <end position="149"/>
    </location>
</feature>
<dbReference type="AlphaFoldDB" id="A0A841DUM6"/>
<comment type="caution">
    <text evidence="2">The sequence shown here is derived from an EMBL/GenBank/DDBJ whole genome shotgun (WGS) entry which is preliminary data.</text>
</comment>
<evidence type="ECO:0000313" key="3">
    <source>
        <dbReference type="Proteomes" id="UP000558997"/>
    </source>
</evidence>
<keyword evidence="3" id="KW-1185">Reference proteome</keyword>
<sequence length="149" mass="15385">MTERLQSGKAKRVRAIGLKAGAVAIRAAAFVVCPGDDIAAAAMPAVSQLTGHGDEHHHEEVAVLPRQPVVVARLPMDRREGGPDPGPNPNPPPTGPVDADPAAWDVASLYRTFVVEGIAPPGSQPAAPTGQSAVRPPAQNHREGPAATR</sequence>
<accession>A0A841DUM6</accession>
<dbReference type="Proteomes" id="UP000558997">
    <property type="component" value="Unassembled WGS sequence"/>
</dbReference>
<feature type="compositionally biased region" description="Basic and acidic residues" evidence="1">
    <location>
        <begin position="140"/>
        <end position="149"/>
    </location>
</feature>
<feature type="region of interest" description="Disordered" evidence="1">
    <location>
        <begin position="74"/>
        <end position="102"/>
    </location>
</feature>
<dbReference type="EMBL" id="JACHNF010000001">
    <property type="protein sequence ID" value="MBB5979977.1"/>
    <property type="molecule type" value="Genomic_DNA"/>
</dbReference>